<comment type="similarity">
    <text evidence="1 4 5">Belongs to the Glu/Leu/Phe/Val dehydrogenases family.</text>
</comment>
<dbReference type="PIRSF" id="PIRSF000185">
    <property type="entry name" value="Glu_DH"/>
    <property type="match status" value="1"/>
</dbReference>
<dbReference type="InterPro" id="IPR050724">
    <property type="entry name" value="Glu_Leu_Phe_Val_DH"/>
</dbReference>
<reference evidence="7 8" key="1">
    <citation type="submission" date="2021-06" db="EMBL/GenBank/DDBJ databases">
        <title>Genome-based taxonomic framework of Microbacterium strains isolated from marine environment, the description of four new species and reclassification of four preexisting species.</title>
        <authorList>
            <person name="Lee S.D."/>
            <person name="Kim S.-M."/>
            <person name="Byeon Y.-S."/>
            <person name="Yang H.L."/>
            <person name="Kim I.S."/>
        </authorList>
    </citation>
    <scope>NUCLEOTIDE SEQUENCE [LARGE SCALE GENOMIC DNA]</scope>
    <source>
        <strain evidence="7 8">SSW1-36</strain>
    </source>
</reference>
<dbReference type="InterPro" id="IPR036291">
    <property type="entry name" value="NAD(P)-bd_dom_sf"/>
</dbReference>
<name>A0ABY4IS25_9MICO</name>
<protein>
    <recommendedName>
        <fullName evidence="4">Glutamate dehydrogenase</fullName>
    </recommendedName>
</protein>
<accession>A0ABY4IS25</accession>
<dbReference type="EMBL" id="CP078077">
    <property type="protein sequence ID" value="UPL15070.1"/>
    <property type="molecule type" value="Genomic_DNA"/>
</dbReference>
<dbReference type="GO" id="GO:0004354">
    <property type="term" value="F:glutamate dehydrogenase (NADP+) activity"/>
    <property type="evidence" value="ECO:0007669"/>
    <property type="project" value="UniProtKB-EC"/>
</dbReference>
<dbReference type="NCBIfam" id="NF006929">
    <property type="entry name" value="PRK09414.1"/>
    <property type="match status" value="1"/>
</dbReference>
<dbReference type="PANTHER" id="PTHR43571">
    <property type="entry name" value="NADP-SPECIFIC GLUTAMATE DEHYDROGENASE 1-RELATED"/>
    <property type="match status" value="1"/>
</dbReference>
<dbReference type="Gene3D" id="3.40.50.720">
    <property type="entry name" value="NAD(P)-binding Rossmann-like Domain"/>
    <property type="match status" value="1"/>
</dbReference>
<dbReference type="Proteomes" id="UP000831963">
    <property type="component" value="Chromosome"/>
</dbReference>
<dbReference type="InterPro" id="IPR014362">
    <property type="entry name" value="Glu_DH"/>
</dbReference>
<gene>
    <name evidence="7" type="primary">gdhA</name>
    <name evidence="7" type="ORF">KV396_11515</name>
</gene>
<dbReference type="InterPro" id="IPR006095">
    <property type="entry name" value="Glu/Leu/Phe/Val/Trp_DH"/>
</dbReference>
<evidence type="ECO:0000256" key="4">
    <source>
        <dbReference type="PIRNR" id="PIRNR000185"/>
    </source>
</evidence>
<proteinExistence type="inferred from homology"/>
<evidence type="ECO:0000313" key="8">
    <source>
        <dbReference type="Proteomes" id="UP000831963"/>
    </source>
</evidence>
<organism evidence="7 8">
    <name type="scientific">Microbacterium galbinum</name>
    <dbReference type="NCBI Taxonomy" id="2851646"/>
    <lineage>
        <taxon>Bacteria</taxon>
        <taxon>Bacillati</taxon>
        <taxon>Actinomycetota</taxon>
        <taxon>Actinomycetes</taxon>
        <taxon>Micrococcales</taxon>
        <taxon>Microbacteriaceae</taxon>
        <taxon>Microbacterium</taxon>
    </lineage>
</organism>
<dbReference type="Pfam" id="PF02812">
    <property type="entry name" value="ELFV_dehydrog_N"/>
    <property type="match status" value="1"/>
</dbReference>
<evidence type="ECO:0000259" key="6">
    <source>
        <dbReference type="SMART" id="SM00839"/>
    </source>
</evidence>
<evidence type="ECO:0000256" key="1">
    <source>
        <dbReference type="ARBA" id="ARBA00006382"/>
    </source>
</evidence>
<evidence type="ECO:0000313" key="7">
    <source>
        <dbReference type="EMBL" id="UPL15070.1"/>
    </source>
</evidence>
<keyword evidence="3 4" id="KW-0560">Oxidoreductase</keyword>
<dbReference type="Gene3D" id="1.10.285.10">
    <property type="entry name" value="Glutamate Dehydrogenase, chain A, domain 3"/>
    <property type="match status" value="2"/>
</dbReference>
<evidence type="ECO:0000256" key="3">
    <source>
        <dbReference type="ARBA" id="ARBA00023002"/>
    </source>
</evidence>
<sequence length="456" mass="48765">MTALSPASFHPLDAAVQPVFDTVLTRSPHEPEFHQAVHEVLQSIAPVLAAHPEYVDGGILERLVEPERQILFRVPWVDDSGKLQVNRGYRIQFSSVLGPYKGGLRFHPSVNLSIIKFLGFEQIFKNALTGQGIGGGKGGSDFDPHGRSNAEVMRFCQSFMNELYRHLGEHTDVPAGDIGVGGREIGYLFGQYRKVTNRHESGMFTGKGTGWGGAEVRTEATGYGAVFFAQEMLAVKGDSFEGKRVGISGSGNVAIYAIQKATQLGAVPVTASDSSGYVVDDAGIDVDLLRHIKEVERARIVEYANRRPGARFIEGGSVWEVPVDIAVPSATQNEVSLADAQALIANGVRAVSEGANMPCVPEAVEAFQKAGVLFAPGKAANAGGVATSALEMSQNASRQRWTFGDSENKLREIMGDIHRASFDAAARYGVEGDYVAGANIAGFERVAAAMLAQGVI</sequence>
<dbReference type="PANTHER" id="PTHR43571:SF1">
    <property type="entry name" value="NADP-SPECIFIC GLUTAMATE DEHYDROGENASE 1-RELATED"/>
    <property type="match status" value="1"/>
</dbReference>
<feature type="domain" description="Glutamate/phenylalanine/leucine/valine/L-tryptophan dehydrogenase C-terminal" evidence="6">
    <location>
        <begin position="214"/>
        <end position="454"/>
    </location>
</feature>
<dbReference type="SMART" id="SM00839">
    <property type="entry name" value="ELFV_dehydrog"/>
    <property type="match status" value="1"/>
</dbReference>
<dbReference type="RefSeq" id="WP_247955809.1">
    <property type="nucleotide sequence ID" value="NZ_CP078077.1"/>
</dbReference>
<dbReference type="Pfam" id="PF00208">
    <property type="entry name" value="ELFV_dehydrog"/>
    <property type="match status" value="1"/>
</dbReference>
<evidence type="ECO:0000256" key="2">
    <source>
        <dbReference type="ARBA" id="ARBA00011643"/>
    </source>
</evidence>
<dbReference type="PRINTS" id="PR00082">
    <property type="entry name" value="GLFDHDRGNASE"/>
</dbReference>
<dbReference type="InterPro" id="IPR006097">
    <property type="entry name" value="Glu/Leu/Phe/Val/Trp_DH_dimer"/>
</dbReference>
<evidence type="ECO:0000256" key="5">
    <source>
        <dbReference type="RuleBase" id="RU004417"/>
    </source>
</evidence>
<dbReference type="CDD" id="cd05313">
    <property type="entry name" value="NAD_bind_2_Glu_DH"/>
    <property type="match status" value="1"/>
</dbReference>
<keyword evidence="8" id="KW-1185">Reference proteome</keyword>
<dbReference type="SUPFAM" id="SSF53223">
    <property type="entry name" value="Aminoacid dehydrogenase-like, N-terminal domain"/>
    <property type="match status" value="1"/>
</dbReference>
<comment type="subunit">
    <text evidence="2">Homohexamer.</text>
</comment>
<dbReference type="InterPro" id="IPR046346">
    <property type="entry name" value="Aminoacid_DH-like_N_sf"/>
</dbReference>
<dbReference type="SUPFAM" id="SSF51735">
    <property type="entry name" value="NAD(P)-binding Rossmann-fold domains"/>
    <property type="match status" value="1"/>
</dbReference>
<dbReference type="Gene3D" id="3.40.50.10860">
    <property type="entry name" value="Leucine Dehydrogenase, chain A, domain 1"/>
    <property type="match status" value="1"/>
</dbReference>
<dbReference type="InterPro" id="IPR033922">
    <property type="entry name" value="NAD_bind_Glu_DH"/>
</dbReference>
<dbReference type="InterPro" id="IPR006096">
    <property type="entry name" value="Glu/Leu/Phe/Val/Trp_DH_C"/>
</dbReference>